<dbReference type="PANTHER" id="PTHR34217:SF1">
    <property type="entry name" value="CARBOXYPEPTIDASE 1"/>
    <property type="match status" value="1"/>
</dbReference>
<dbReference type="CDD" id="cd06460">
    <property type="entry name" value="M32_Taq"/>
    <property type="match status" value="1"/>
</dbReference>
<dbReference type="EC" id="3.4.17.19" evidence="1"/>
<keyword evidence="1" id="KW-0645">Protease</keyword>
<dbReference type="Proteomes" id="UP001161409">
    <property type="component" value="Unassembled WGS sequence"/>
</dbReference>
<dbReference type="PRINTS" id="PR00998">
    <property type="entry name" value="CRBOXYPTASET"/>
</dbReference>
<comment type="function">
    <text evidence="1">Broad specificity carboxypetidase that releases amino acids sequentially from the C-terminus, including neutral, aromatic, polar and basic residues.</text>
</comment>
<evidence type="ECO:0000313" key="2">
    <source>
        <dbReference type="EMBL" id="GLQ05673.1"/>
    </source>
</evidence>
<keyword evidence="1" id="KW-0482">Metalloprotease</keyword>
<gene>
    <name evidence="2" type="ORF">GCM10007924_08940</name>
</gene>
<dbReference type="PIRSF" id="PIRSF006615">
    <property type="entry name" value="Zn_crbxpep_Taq"/>
    <property type="match status" value="1"/>
</dbReference>
<reference evidence="2" key="2">
    <citation type="submission" date="2023-01" db="EMBL/GenBank/DDBJ databases">
        <title>Draft genome sequence of Sneathiella chinensis strain NBRC 103408.</title>
        <authorList>
            <person name="Sun Q."/>
            <person name="Mori K."/>
        </authorList>
    </citation>
    <scope>NUCLEOTIDE SEQUENCE</scope>
    <source>
        <strain evidence="2">NBRC 103408</strain>
    </source>
</reference>
<dbReference type="InterPro" id="IPR001333">
    <property type="entry name" value="Peptidase_M32_Taq"/>
</dbReference>
<dbReference type="PROSITE" id="PS52034">
    <property type="entry name" value="PEPTIDASE_M32"/>
    <property type="match status" value="1"/>
</dbReference>
<keyword evidence="3" id="KW-1185">Reference proteome</keyword>
<comment type="caution">
    <text evidence="2">The sequence shown here is derived from an EMBL/GenBank/DDBJ whole genome shotgun (WGS) entry which is preliminary data.</text>
</comment>
<dbReference type="PANTHER" id="PTHR34217">
    <property type="entry name" value="METAL-DEPENDENT CARBOXYPEPTIDASE"/>
    <property type="match status" value="1"/>
</dbReference>
<keyword evidence="1" id="KW-0378">Hydrolase</keyword>
<dbReference type="Pfam" id="PF02074">
    <property type="entry name" value="Peptidase_M32"/>
    <property type="match status" value="1"/>
</dbReference>
<reference evidence="2" key="1">
    <citation type="journal article" date="2014" name="Int. J. Syst. Evol. Microbiol.">
        <title>Complete genome of a new Firmicutes species belonging to the dominant human colonic microbiota ('Ruminococcus bicirculans') reveals two chromosomes and a selective capacity to utilize plant glucans.</title>
        <authorList>
            <consortium name="NISC Comparative Sequencing Program"/>
            <person name="Wegmann U."/>
            <person name="Louis P."/>
            <person name="Goesmann A."/>
            <person name="Henrissat B."/>
            <person name="Duncan S.H."/>
            <person name="Flint H.J."/>
        </authorList>
    </citation>
    <scope>NUCLEOTIDE SEQUENCE</scope>
    <source>
        <strain evidence="2">NBRC 103408</strain>
    </source>
</reference>
<name>A0ABQ5U356_9PROT</name>
<comment type="similarity">
    <text evidence="1">Belongs to the peptidase M32 family.</text>
</comment>
<evidence type="ECO:0000313" key="3">
    <source>
        <dbReference type="Proteomes" id="UP001161409"/>
    </source>
</evidence>
<dbReference type="SUPFAM" id="SSF55486">
    <property type="entry name" value="Metalloproteases ('zincins'), catalytic domain"/>
    <property type="match status" value="1"/>
</dbReference>
<keyword evidence="1" id="KW-0479">Metal-binding</keyword>
<organism evidence="2 3">
    <name type="scientific">Sneathiella chinensis</name>
    <dbReference type="NCBI Taxonomy" id="349750"/>
    <lineage>
        <taxon>Bacteria</taxon>
        <taxon>Pseudomonadati</taxon>
        <taxon>Pseudomonadota</taxon>
        <taxon>Alphaproteobacteria</taxon>
        <taxon>Sneathiellales</taxon>
        <taxon>Sneathiellaceae</taxon>
        <taxon>Sneathiella</taxon>
    </lineage>
</organism>
<protein>
    <recommendedName>
        <fullName evidence="1">Metal-dependent carboxypeptidase</fullName>
        <ecNumber evidence="1">3.4.17.19</ecNumber>
    </recommendedName>
</protein>
<sequence length="495" mass="54566">MSAYSALEARFRKRSILGGASAMLGWDNAVIMPDGGAEERAEQLAVLGVMGHEMMVDPAIADFLDAAETEELDAWQQANVAEMRRQWRHATALDADLVEALSKATSRCEMIWRRARADNDFAALGPSLEEVISLTRQGGQAKAAAFGTSCYAALLDEYEPGCTEAEIDRLFRDLEAFLPPFLSAVLEKQAAGPGFSRPGGPFAEDTQKAVGLDLMKALGFDFNRGRLDTSHHPFTGGIPDDVRLTTRYEADDFTQSLMGTLHETGHALYEQNLPRQWRHQPVGAARGMALHESQSLLVEMQLSRSPAFLSYVIPKLQKAFGGTGPDWEFENLMRLYHHVEPGFIRVDADEVTYPLHVILRYRLEKALLSGDLPLGELPGAWNDGMKELLGVTPPDDRLGCLQDIHWPGGAIGYFPTYTMGALAAAQFYNAAEQAIGTLPEQVERGEFTALTDWLRTKVHEVGSSRSTNQILEAATGQPLGTEAFKAHLKRRYLTE</sequence>
<dbReference type="GO" id="GO:0004180">
    <property type="term" value="F:carboxypeptidase activity"/>
    <property type="evidence" value="ECO:0007669"/>
    <property type="project" value="UniProtKB-KW"/>
</dbReference>
<dbReference type="EMBL" id="BSNF01000001">
    <property type="protein sequence ID" value="GLQ05673.1"/>
    <property type="molecule type" value="Genomic_DNA"/>
</dbReference>
<keyword evidence="1 2" id="KW-0121">Carboxypeptidase</keyword>
<dbReference type="RefSeq" id="WP_169559649.1">
    <property type="nucleotide sequence ID" value="NZ_BSNF01000001.1"/>
</dbReference>
<comment type="catalytic activity">
    <reaction evidence="1">
        <text>Release of a C-terminal amino acid with broad specificity, except for -Pro.</text>
        <dbReference type="EC" id="3.4.17.19"/>
    </reaction>
</comment>
<accession>A0ABQ5U356</accession>
<evidence type="ECO:0000256" key="1">
    <source>
        <dbReference type="PIRNR" id="PIRNR006615"/>
    </source>
</evidence>
<proteinExistence type="inferred from homology"/>
<dbReference type="Gene3D" id="1.10.1370.30">
    <property type="match status" value="1"/>
</dbReference>